<organism evidence="7">
    <name type="scientific">mine drainage metagenome</name>
    <dbReference type="NCBI Taxonomy" id="410659"/>
    <lineage>
        <taxon>unclassified sequences</taxon>
        <taxon>metagenomes</taxon>
        <taxon>ecological metagenomes</taxon>
    </lineage>
</organism>
<accession>A0A1J5RKZ0</accession>
<sequence length="267" mass="30034">MEAITDNELLGFSRLMMQAAGIMLPSSKKALVSARLSRRLQALGLSSYTDYLAHLQRDGAERQRAIDLLTTNETYFFREPRHFAFLGERILAAYDAQRPFRVWSAACSSGEEPYSVAMLLAERLGTRPWEVLGSDISTRVLEQARAGVYPMERAEKIPPPYLKRYCLKGVGAHDGHFSIAPVLRERMTFREVNLNATLPELGAFDLILLRNVMIYFDQPTKRQVCQRLASLLRPGGHLFVGHSESLNGLDCALRMVQPAVYRKDGAS</sequence>
<keyword evidence="4 7" id="KW-0808">Transferase</keyword>
<dbReference type="PANTHER" id="PTHR24422:SF26">
    <property type="entry name" value="CHEMOTAXIS PROTEIN METHYLTRANSFERASE"/>
    <property type="match status" value="1"/>
</dbReference>
<dbReference type="SUPFAM" id="SSF47757">
    <property type="entry name" value="Chemotaxis receptor methyltransferase CheR, N-terminal domain"/>
    <property type="match status" value="1"/>
</dbReference>
<dbReference type="InterPro" id="IPR036804">
    <property type="entry name" value="CheR_N_sf"/>
</dbReference>
<feature type="domain" description="CheR-type methyltransferase" evidence="6">
    <location>
        <begin position="1"/>
        <end position="266"/>
    </location>
</feature>
<dbReference type="InterPro" id="IPR000780">
    <property type="entry name" value="CheR_MeTrfase"/>
</dbReference>
<evidence type="ECO:0000256" key="3">
    <source>
        <dbReference type="ARBA" id="ARBA00022603"/>
    </source>
</evidence>
<evidence type="ECO:0000313" key="7">
    <source>
        <dbReference type="EMBL" id="OIQ88813.1"/>
    </source>
</evidence>
<dbReference type="InterPro" id="IPR022642">
    <property type="entry name" value="CheR_C"/>
</dbReference>
<comment type="catalytic activity">
    <reaction evidence="1">
        <text>L-glutamyl-[protein] + S-adenosyl-L-methionine = [protein]-L-glutamate 5-O-methyl ester + S-adenosyl-L-homocysteine</text>
        <dbReference type="Rhea" id="RHEA:24452"/>
        <dbReference type="Rhea" id="RHEA-COMP:10208"/>
        <dbReference type="Rhea" id="RHEA-COMP:10311"/>
        <dbReference type="ChEBI" id="CHEBI:29973"/>
        <dbReference type="ChEBI" id="CHEBI:57856"/>
        <dbReference type="ChEBI" id="CHEBI:59789"/>
        <dbReference type="ChEBI" id="CHEBI:82795"/>
        <dbReference type="EC" id="2.1.1.80"/>
    </reaction>
</comment>
<dbReference type="EC" id="2.1.1.80" evidence="2"/>
<evidence type="ECO:0000256" key="5">
    <source>
        <dbReference type="ARBA" id="ARBA00022691"/>
    </source>
</evidence>
<dbReference type="Gene3D" id="3.40.50.150">
    <property type="entry name" value="Vaccinia Virus protein VP39"/>
    <property type="match status" value="1"/>
</dbReference>
<reference evidence="7" key="1">
    <citation type="submission" date="2016-10" db="EMBL/GenBank/DDBJ databases">
        <title>Sequence of Gallionella enrichment culture.</title>
        <authorList>
            <person name="Poehlein A."/>
            <person name="Muehling M."/>
            <person name="Daniel R."/>
        </authorList>
    </citation>
    <scope>NUCLEOTIDE SEQUENCE</scope>
</reference>
<dbReference type="Gene3D" id="1.10.155.10">
    <property type="entry name" value="Chemotaxis receptor methyltransferase CheR, N-terminal domain"/>
    <property type="match status" value="1"/>
</dbReference>
<dbReference type="PIRSF" id="PIRSF000410">
    <property type="entry name" value="CheR"/>
    <property type="match status" value="1"/>
</dbReference>
<evidence type="ECO:0000259" key="6">
    <source>
        <dbReference type="PROSITE" id="PS50123"/>
    </source>
</evidence>
<protein>
    <recommendedName>
        <fullName evidence="2">protein-glutamate O-methyltransferase</fullName>
        <ecNumber evidence="2">2.1.1.80</ecNumber>
    </recommendedName>
</protein>
<dbReference type="PROSITE" id="PS50123">
    <property type="entry name" value="CHER"/>
    <property type="match status" value="1"/>
</dbReference>
<dbReference type="Pfam" id="PF01739">
    <property type="entry name" value="CheR"/>
    <property type="match status" value="1"/>
</dbReference>
<evidence type="ECO:0000256" key="2">
    <source>
        <dbReference type="ARBA" id="ARBA00012534"/>
    </source>
</evidence>
<dbReference type="InterPro" id="IPR050903">
    <property type="entry name" value="Bact_Chemotaxis_MeTrfase"/>
</dbReference>
<dbReference type="AlphaFoldDB" id="A0A1J5RKZ0"/>
<gene>
    <name evidence="7" type="primary">cheR_13</name>
    <name evidence="7" type="ORF">GALL_292860</name>
</gene>
<keyword evidence="5" id="KW-0949">S-adenosyl-L-methionine</keyword>
<dbReference type="InterPro" id="IPR026024">
    <property type="entry name" value="Chemotaxis_MeTrfase_CheR"/>
</dbReference>
<dbReference type="GO" id="GO:0032259">
    <property type="term" value="P:methylation"/>
    <property type="evidence" value="ECO:0007669"/>
    <property type="project" value="UniProtKB-KW"/>
</dbReference>
<name>A0A1J5RKZ0_9ZZZZ</name>
<dbReference type="PANTHER" id="PTHR24422">
    <property type="entry name" value="CHEMOTAXIS PROTEIN METHYLTRANSFERASE"/>
    <property type="match status" value="1"/>
</dbReference>
<evidence type="ECO:0000256" key="4">
    <source>
        <dbReference type="ARBA" id="ARBA00022679"/>
    </source>
</evidence>
<keyword evidence="3 7" id="KW-0489">Methyltransferase</keyword>
<dbReference type="InterPro" id="IPR022641">
    <property type="entry name" value="CheR_N"/>
</dbReference>
<dbReference type="CDD" id="cd02440">
    <property type="entry name" value="AdoMet_MTases"/>
    <property type="match status" value="1"/>
</dbReference>
<comment type="caution">
    <text evidence="7">The sequence shown here is derived from an EMBL/GenBank/DDBJ whole genome shotgun (WGS) entry which is preliminary data.</text>
</comment>
<dbReference type="GO" id="GO:0008983">
    <property type="term" value="F:protein-glutamate O-methyltransferase activity"/>
    <property type="evidence" value="ECO:0007669"/>
    <property type="project" value="UniProtKB-EC"/>
</dbReference>
<dbReference type="SMART" id="SM00138">
    <property type="entry name" value="MeTrc"/>
    <property type="match status" value="1"/>
</dbReference>
<evidence type="ECO:0000256" key="1">
    <source>
        <dbReference type="ARBA" id="ARBA00001541"/>
    </source>
</evidence>
<proteinExistence type="predicted"/>
<dbReference type="InterPro" id="IPR029063">
    <property type="entry name" value="SAM-dependent_MTases_sf"/>
</dbReference>
<dbReference type="PRINTS" id="PR00996">
    <property type="entry name" value="CHERMTFRASE"/>
</dbReference>
<dbReference type="EMBL" id="MLJW01000356">
    <property type="protein sequence ID" value="OIQ88813.1"/>
    <property type="molecule type" value="Genomic_DNA"/>
</dbReference>
<dbReference type="Pfam" id="PF03705">
    <property type="entry name" value="CheR_N"/>
    <property type="match status" value="1"/>
</dbReference>
<dbReference type="SUPFAM" id="SSF53335">
    <property type="entry name" value="S-adenosyl-L-methionine-dependent methyltransferases"/>
    <property type="match status" value="1"/>
</dbReference>